<dbReference type="GO" id="GO:0016020">
    <property type="term" value="C:membrane"/>
    <property type="evidence" value="ECO:0007669"/>
    <property type="project" value="UniProtKB-SubCell"/>
</dbReference>
<feature type="transmembrane region" description="Helical" evidence="7">
    <location>
        <begin position="70"/>
        <end position="90"/>
    </location>
</feature>
<dbReference type="AlphaFoldDB" id="A0AAN7LCM5"/>
<evidence type="ECO:0000313" key="9">
    <source>
        <dbReference type="EMBL" id="KAK4781709.1"/>
    </source>
</evidence>
<evidence type="ECO:0000256" key="5">
    <source>
        <dbReference type="ARBA" id="ARBA00022989"/>
    </source>
</evidence>
<keyword evidence="3 7" id="KW-0812">Transmembrane</keyword>
<dbReference type="SMART" id="SM00014">
    <property type="entry name" value="acidPPc"/>
    <property type="match status" value="1"/>
</dbReference>
<keyword evidence="5 7" id="KW-1133">Transmembrane helix</keyword>
<proteinExistence type="inferred from homology"/>
<dbReference type="GO" id="GO:0046839">
    <property type="term" value="P:phospholipid dephosphorylation"/>
    <property type="evidence" value="ECO:0007669"/>
    <property type="project" value="TreeGrafter"/>
</dbReference>
<evidence type="ECO:0000256" key="6">
    <source>
        <dbReference type="ARBA" id="ARBA00023136"/>
    </source>
</evidence>
<comment type="similarity">
    <text evidence="2">Belongs to the PA-phosphatase related phosphoesterase family.</text>
</comment>
<dbReference type="CDD" id="cd03390">
    <property type="entry name" value="PAP2_containing_1_like"/>
    <property type="match status" value="1"/>
</dbReference>
<evidence type="ECO:0000256" key="1">
    <source>
        <dbReference type="ARBA" id="ARBA00004141"/>
    </source>
</evidence>
<feature type="transmembrane region" description="Helical" evidence="7">
    <location>
        <begin position="102"/>
        <end position="122"/>
    </location>
</feature>
<keyword evidence="4" id="KW-0378">Hydrolase</keyword>
<protein>
    <recommendedName>
        <fullName evidence="8">Phosphatidic acid phosphatase type 2/haloperoxidase domain-containing protein</fullName>
    </recommendedName>
</protein>
<dbReference type="GO" id="GO:0006644">
    <property type="term" value="P:phospholipid metabolic process"/>
    <property type="evidence" value="ECO:0007669"/>
    <property type="project" value="InterPro"/>
</dbReference>
<comment type="subcellular location">
    <subcellularLocation>
        <location evidence="1">Membrane</location>
        <topology evidence="1">Multi-pass membrane protein</topology>
    </subcellularLocation>
</comment>
<dbReference type="Pfam" id="PF01569">
    <property type="entry name" value="PAP2"/>
    <property type="match status" value="1"/>
</dbReference>
<feature type="domain" description="Phosphatidic acid phosphatase type 2/haloperoxidase" evidence="8">
    <location>
        <begin position="102"/>
        <end position="246"/>
    </location>
</feature>
<organism evidence="9 10">
    <name type="scientific">Trapa natans</name>
    <name type="common">Water chestnut</name>
    <dbReference type="NCBI Taxonomy" id="22666"/>
    <lineage>
        <taxon>Eukaryota</taxon>
        <taxon>Viridiplantae</taxon>
        <taxon>Streptophyta</taxon>
        <taxon>Embryophyta</taxon>
        <taxon>Tracheophyta</taxon>
        <taxon>Spermatophyta</taxon>
        <taxon>Magnoliopsida</taxon>
        <taxon>eudicotyledons</taxon>
        <taxon>Gunneridae</taxon>
        <taxon>Pentapetalae</taxon>
        <taxon>rosids</taxon>
        <taxon>malvids</taxon>
        <taxon>Myrtales</taxon>
        <taxon>Lythraceae</taxon>
        <taxon>Trapa</taxon>
    </lineage>
</organism>
<dbReference type="GO" id="GO:0008195">
    <property type="term" value="F:phosphatidate phosphatase activity"/>
    <property type="evidence" value="ECO:0007669"/>
    <property type="project" value="TreeGrafter"/>
</dbReference>
<keyword evidence="6 7" id="KW-0472">Membrane</keyword>
<dbReference type="Gene3D" id="1.20.144.10">
    <property type="entry name" value="Phosphatidic acid phosphatase type 2/haloperoxidase"/>
    <property type="match status" value="1"/>
</dbReference>
<reference evidence="9 10" key="1">
    <citation type="journal article" date="2023" name="Hortic Res">
        <title>Pangenome of water caltrop reveals structural variations and asymmetric subgenome divergence after allopolyploidization.</title>
        <authorList>
            <person name="Zhang X."/>
            <person name="Chen Y."/>
            <person name="Wang L."/>
            <person name="Yuan Y."/>
            <person name="Fang M."/>
            <person name="Shi L."/>
            <person name="Lu R."/>
            <person name="Comes H.P."/>
            <person name="Ma Y."/>
            <person name="Chen Y."/>
            <person name="Huang G."/>
            <person name="Zhou Y."/>
            <person name="Zheng Z."/>
            <person name="Qiu Y."/>
        </authorList>
    </citation>
    <scope>NUCLEOTIDE SEQUENCE [LARGE SCALE GENOMIC DNA]</scope>
    <source>
        <strain evidence="9">F231</strain>
    </source>
</reference>
<dbReference type="InterPro" id="IPR043216">
    <property type="entry name" value="PAP-like"/>
</dbReference>
<dbReference type="FunFam" id="1.20.144.10:FF:000001">
    <property type="entry name" value="Lipid phosphate phosphatase 2"/>
    <property type="match status" value="1"/>
</dbReference>
<evidence type="ECO:0000256" key="2">
    <source>
        <dbReference type="ARBA" id="ARBA00008816"/>
    </source>
</evidence>
<name>A0AAN7LCM5_TRANT</name>
<accession>A0AAN7LCM5</accession>
<feature type="transmembrane region" description="Helical" evidence="7">
    <location>
        <begin position="27"/>
        <end position="50"/>
    </location>
</feature>
<dbReference type="PANTHER" id="PTHR10165">
    <property type="entry name" value="LIPID PHOSPHATE PHOSPHATASE"/>
    <property type="match status" value="1"/>
</dbReference>
<dbReference type="InterPro" id="IPR036938">
    <property type="entry name" value="PAP2/HPO_sf"/>
</dbReference>
<dbReference type="EMBL" id="JAXQNO010000016">
    <property type="protein sequence ID" value="KAK4781709.1"/>
    <property type="molecule type" value="Genomic_DNA"/>
</dbReference>
<gene>
    <name evidence="9" type="ORF">SAY86_015811</name>
</gene>
<evidence type="ECO:0000259" key="8">
    <source>
        <dbReference type="SMART" id="SM00014"/>
    </source>
</evidence>
<dbReference type="PANTHER" id="PTHR10165:SF35">
    <property type="entry name" value="RE23632P"/>
    <property type="match status" value="1"/>
</dbReference>
<comment type="caution">
    <text evidence="9">The sequence shown here is derived from an EMBL/GenBank/DDBJ whole genome shotgun (WGS) entry which is preliminary data.</text>
</comment>
<dbReference type="SUPFAM" id="SSF48317">
    <property type="entry name" value="Acid phosphatase/Vanadium-dependent haloperoxidase"/>
    <property type="match status" value="1"/>
</dbReference>
<evidence type="ECO:0000313" key="10">
    <source>
        <dbReference type="Proteomes" id="UP001346149"/>
    </source>
</evidence>
<feature type="transmembrane region" description="Helical" evidence="7">
    <location>
        <begin position="201"/>
        <end position="219"/>
    </location>
</feature>
<dbReference type="Proteomes" id="UP001346149">
    <property type="component" value="Unassembled WGS sequence"/>
</dbReference>
<evidence type="ECO:0000256" key="4">
    <source>
        <dbReference type="ARBA" id="ARBA00022801"/>
    </source>
</evidence>
<dbReference type="InterPro" id="IPR000326">
    <property type="entry name" value="PAP2/HPO"/>
</dbReference>
<sequence length="250" mass="28346">MPETDQPGVNHVRTPLTKVTRAHCHDWSILLLIIATGVSMYFIEPFHRFIGEDTMQDLKYPLKGNSIPSWTVPIYSILLPILVFVANYIFRRDVYDLHHATLGLLYSIGLTIVITNAFNLSVGRPRPDFFYRCFPDGKAVFDNVTHNAICHGEKKLVTEGYKSFPSGHASESFSGLVFLSWYMSGKFNIRFPYRAGQMPKLCLVFLPILAAALVGVSRMDDYWHHWQDIFVGAMIGFALKPVHSFRSDGA</sequence>
<evidence type="ECO:0000256" key="3">
    <source>
        <dbReference type="ARBA" id="ARBA00022692"/>
    </source>
</evidence>
<keyword evidence="10" id="KW-1185">Reference proteome</keyword>
<evidence type="ECO:0000256" key="7">
    <source>
        <dbReference type="SAM" id="Phobius"/>
    </source>
</evidence>